<evidence type="ECO:0000259" key="1">
    <source>
        <dbReference type="Pfam" id="PF17390"/>
    </source>
</evidence>
<dbReference type="GO" id="GO:0005975">
    <property type="term" value="P:carbohydrate metabolic process"/>
    <property type="evidence" value="ECO:0007669"/>
    <property type="project" value="InterPro"/>
</dbReference>
<dbReference type="Gene3D" id="2.60.420.10">
    <property type="entry name" value="Maltose phosphorylase, domain 3"/>
    <property type="match status" value="1"/>
</dbReference>
<dbReference type="AlphaFoldDB" id="A0A370C386"/>
<dbReference type="SUPFAM" id="SSF48208">
    <property type="entry name" value="Six-hairpin glycosidases"/>
    <property type="match status" value="1"/>
</dbReference>
<protein>
    <recommendedName>
        <fullName evidence="1">Alpha-L-rhamnosidase C-terminal domain-containing protein</fullName>
    </recommendedName>
</protein>
<dbReference type="PANTHER" id="PTHR34987:SF4">
    <property type="entry name" value="ALPHA-L-RHAMNOSIDASE C-TERMINAL DOMAIN-CONTAINING PROTEIN"/>
    <property type="match status" value="1"/>
</dbReference>
<sequence>MAQQLYIPKGALAFSNASIATFHANDAVNAKSLLHSVWGPMSDPKHANYTGCMWEVMSPDGTPGLGSVTSLCHAWSAGPTADLSRYVLGIQPVTPGFREWKVAPQTLGLAWARGEYPTPHGNIIVDWSFDCSGHFNIALRAPVGTRDTVVLPSPLNGTLEGQGISEIHRFIHVCGFFSNPTHGRIKEMGLLKIHLFQNANSRITSPKLPDYQSSTRVLVYPLASIKIPFLRATMEMRSSTRGPLEFYSKSLRIDGHGTDIFANAKEPKFYWGWDLETLDQEGLRPLIVRIFVNSYLHDPLYGDYPLGEPSLPDSTWSFQPGRRMILQVVYHEHTEPRVGSEHPATLVQAPAIMSIAKVFFQRKFIIRHYGTGHPDKLMTTWKVPYESIEFSPGEKEVISRQPYVPLNA</sequence>
<dbReference type="EMBL" id="KZ851908">
    <property type="protein sequence ID" value="RDH22364.1"/>
    <property type="molecule type" value="Genomic_DNA"/>
</dbReference>
<evidence type="ECO:0000313" key="2">
    <source>
        <dbReference type="EMBL" id="RDH22364.1"/>
    </source>
</evidence>
<gene>
    <name evidence="2" type="ORF">M747DRAFT_348727</name>
</gene>
<dbReference type="Pfam" id="PF17390">
    <property type="entry name" value="Bac_rhamnosid_C"/>
    <property type="match status" value="1"/>
</dbReference>
<dbReference type="VEuPathDB" id="FungiDB:M747DRAFT_348727"/>
<dbReference type="InterPro" id="IPR012341">
    <property type="entry name" value="6hp_glycosidase-like_sf"/>
</dbReference>
<dbReference type="InterPro" id="IPR035398">
    <property type="entry name" value="Bac_rhamnosid_C"/>
</dbReference>
<accession>A0A370C386</accession>
<dbReference type="PANTHER" id="PTHR34987">
    <property type="entry name" value="C, PUTATIVE (AFU_ORTHOLOGUE AFUA_3G02880)-RELATED"/>
    <property type="match status" value="1"/>
</dbReference>
<proteinExistence type="predicted"/>
<organism evidence="2 3">
    <name type="scientific">Aspergillus niger ATCC 13496</name>
    <dbReference type="NCBI Taxonomy" id="1353008"/>
    <lineage>
        <taxon>Eukaryota</taxon>
        <taxon>Fungi</taxon>
        <taxon>Dikarya</taxon>
        <taxon>Ascomycota</taxon>
        <taxon>Pezizomycotina</taxon>
        <taxon>Eurotiomycetes</taxon>
        <taxon>Eurotiomycetidae</taxon>
        <taxon>Eurotiales</taxon>
        <taxon>Aspergillaceae</taxon>
        <taxon>Aspergillus</taxon>
        <taxon>Aspergillus subgen. Circumdati</taxon>
    </lineage>
</organism>
<reference evidence="2 3" key="1">
    <citation type="submission" date="2018-07" db="EMBL/GenBank/DDBJ databases">
        <title>Section-level genome sequencing of Aspergillus section Nigri to investigate inter- and intra-species variation.</title>
        <authorList>
            <consortium name="DOE Joint Genome Institute"/>
            <person name="Vesth T.C."/>
            <person name="Nybo J.L."/>
            <person name="Theobald S."/>
            <person name="Frisvad J.C."/>
            <person name="Larsen T.O."/>
            <person name="Nielsen K.F."/>
            <person name="Hoof J.B."/>
            <person name="Brandl J."/>
            <person name="Salamov A."/>
            <person name="Riley R."/>
            <person name="Gladden J.M."/>
            <person name="Phatale P."/>
            <person name="Nielsen M.T."/>
            <person name="Lyhne E.K."/>
            <person name="Kogle M.E."/>
            <person name="Strasser K."/>
            <person name="McDonnell E."/>
            <person name="Barry K."/>
            <person name="Clum A."/>
            <person name="Chen C."/>
            <person name="Nolan M."/>
            <person name="Sandor L."/>
            <person name="Kuo A."/>
            <person name="Lipzen A."/>
            <person name="Hainaut M."/>
            <person name="Drula E."/>
            <person name="Tsang A."/>
            <person name="Magnuson J.K."/>
            <person name="Henrissat B."/>
            <person name="Wiebenga A."/>
            <person name="Simmons B.A."/>
            <person name="Makela M.R."/>
            <person name="De vries R.P."/>
            <person name="Grigoriev I.V."/>
            <person name="Mortensen U.H."/>
            <person name="Baker S.E."/>
            <person name="Andersen M.R."/>
        </authorList>
    </citation>
    <scope>NUCLEOTIDE SEQUENCE [LARGE SCALE GENOMIC DNA]</scope>
    <source>
        <strain evidence="2 3">ATCC 13496</strain>
    </source>
</reference>
<dbReference type="GO" id="GO:0003824">
    <property type="term" value="F:catalytic activity"/>
    <property type="evidence" value="ECO:0007669"/>
    <property type="project" value="UniProtKB-ARBA"/>
</dbReference>
<dbReference type="Proteomes" id="UP000253845">
    <property type="component" value="Unassembled WGS sequence"/>
</dbReference>
<name>A0A370C386_ASPNG</name>
<dbReference type="Gene3D" id="1.50.10.10">
    <property type="match status" value="1"/>
</dbReference>
<feature type="domain" description="Alpha-L-rhamnosidase C-terminal" evidence="1">
    <location>
        <begin position="89"/>
        <end position="156"/>
    </location>
</feature>
<dbReference type="InterPro" id="IPR008928">
    <property type="entry name" value="6-hairpin_glycosidase_sf"/>
</dbReference>
<evidence type="ECO:0000313" key="3">
    <source>
        <dbReference type="Proteomes" id="UP000253845"/>
    </source>
</evidence>